<proteinExistence type="predicted"/>
<name>A0A4R6UYK5_9GAMM</name>
<comment type="caution">
    <text evidence="2">The sequence shown here is derived from an EMBL/GenBank/DDBJ whole genome shotgun (WGS) entry which is preliminary data.</text>
</comment>
<dbReference type="PROSITE" id="PS51833">
    <property type="entry name" value="HDOD"/>
    <property type="match status" value="1"/>
</dbReference>
<reference evidence="2 3" key="1">
    <citation type="submission" date="2019-03" db="EMBL/GenBank/DDBJ databases">
        <title>Genomic Encyclopedia of Type Strains, Phase IV (KMG-IV): sequencing the most valuable type-strain genomes for metagenomic binning, comparative biology and taxonomic classification.</title>
        <authorList>
            <person name="Goeker M."/>
        </authorList>
    </citation>
    <scope>NUCLEOTIDE SEQUENCE [LARGE SCALE GENOMIC DNA]</scope>
    <source>
        <strain evidence="2 3">DSM 103792</strain>
    </source>
</reference>
<dbReference type="RefSeq" id="WP_157591446.1">
    <property type="nucleotide sequence ID" value="NZ_CP037953.1"/>
</dbReference>
<evidence type="ECO:0000313" key="2">
    <source>
        <dbReference type="EMBL" id="TDQ51159.1"/>
    </source>
</evidence>
<dbReference type="PANTHER" id="PTHR33525:SF3">
    <property type="entry name" value="RIBONUCLEASE Y"/>
    <property type="match status" value="1"/>
</dbReference>
<sequence length="286" mass="32705">MNTLTPRTAEQERQFWRQQLHEEVRLQRLQLPTLPELTQKLRQIVSDNNAPVRTLAQVIQTDPSLSTRITQAANAAWMGLESANSLETAITRLGYNAVRGMVYNHCLSRLFRERQTGPLRDELRKIWLRATLTGAYGQRLALHLNIENSHALLAGLLHNIGALPVLSLFAQHKKQLAGKLDLMHWLIAEEQGALGEMILRQWQVPEDLIPVPKGILTDHPERPTQVIDLARISLLLAIWYETPDSTVPRIDQVPAMQRLRMTLPQLEKFLQESRRDIGEFIQLLQA</sequence>
<feature type="domain" description="HDOD" evidence="1">
    <location>
        <begin position="31"/>
        <end position="218"/>
    </location>
</feature>
<dbReference type="Proteomes" id="UP000295375">
    <property type="component" value="Unassembled WGS sequence"/>
</dbReference>
<keyword evidence="3" id="KW-1185">Reference proteome</keyword>
<dbReference type="EMBL" id="SNYM01000001">
    <property type="protein sequence ID" value="TDQ51159.1"/>
    <property type="molecule type" value="Genomic_DNA"/>
</dbReference>
<dbReference type="SUPFAM" id="SSF109604">
    <property type="entry name" value="HD-domain/PDEase-like"/>
    <property type="match status" value="1"/>
</dbReference>
<dbReference type="InterPro" id="IPR052340">
    <property type="entry name" value="RNase_Y/CdgJ"/>
</dbReference>
<dbReference type="Gene3D" id="1.10.3210.10">
    <property type="entry name" value="Hypothetical protein af1432"/>
    <property type="match status" value="1"/>
</dbReference>
<accession>A0A4R6UYK5</accession>
<evidence type="ECO:0000313" key="3">
    <source>
        <dbReference type="Proteomes" id="UP000295375"/>
    </source>
</evidence>
<dbReference type="AlphaFoldDB" id="A0A4R6UYK5"/>
<dbReference type="Pfam" id="PF08668">
    <property type="entry name" value="HDOD"/>
    <property type="match status" value="1"/>
</dbReference>
<protein>
    <submittedName>
        <fullName evidence="2">HD-like signal output (HDOD) protein</fullName>
    </submittedName>
</protein>
<gene>
    <name evidence="2" type="ORF">EV696_101129</name>
</gene>
<dbReference type="PANTHER" id="PTHR33525">
    <property type="match status" value="1"/>
</dbReference>
<dbReference type="InterPro" id="IPR013976">
    <property type="entry name" value="HDOD"/>
</dbReference>
<evidence type="ECO:0000259" key="1">
    <source>
        <dbReference type="PROSITE" id="PS51833"/>
    </source>
</evidence>
<organism evidence="2 3">
    <name type="scientific">Permianibacter aggregans</name>
    <dbReference type="NCBI Taxonomy" id="1510150"/>
    <lineage>
        <taxon>Bacteria</taxon>
        <taxon>Pseudomonadati</taxon>
        <taxon>Pseudomonadota</taxon>
        <taxon>Gammaproteobacteria</taxon>
        <taxon>Pseudomonadales</taxon>
        <taxon>Pseudomonadaceae</taxon>
        <taxon>Permianibacter</taxon>
    </lineage>
</organism>